<sequence length="323" mass="37505">MKLPDEFQDAHTTCMYMHDVMVEFLRSGEEQGAFNQKFTFEEHEISSLENIDDQNILDWLEQNGKFAHRNLVIRTVVLPAVLSDMLHCFFEALESAKKGKMAVSFMLLRKPIQESLYLLEAMAISEVDFVQKLSEDPMFLRPKNGGGPEGHTKRISKVLQKIGMAELLSPEYLAELRYQKSSFDSFDRICNQATHLFTEHKAIKTELLNINFVFSGGSQIYSQQRYLYTRLPYVLYYTYFLFEYIASRLCPSPPEYVENINRRIMAYFLISYMQIEDDLLTDYMEALALGFCRNLCLDVSGELDVEAMVSELEYITETGELRC</sequence>
<keyword evidence="2" id="KW-1185">Reference proteome</keyword>
<dbReference type="EMBL" id="JAQPZS010000001">
    <property type="protein sequence ID" value="MEJ6494827.1"/>
    <property type="molecule type" value="Genomic_DNA"/>
</dbReference>
<comment type="caution">
    <text evidence="1">The sequence shown here is derived from an EMBL/GenBank/DDBJ whole genome shotgun (WGS) entry which is preliminary data.</text>
</comment>
<proteinExistence type="predicted"/>
<protein>
    <submittedName>
        <fullName evidence="1">Uncharacterized protein</fullName>
    </submittedName>
</protein>
<name>A0ABU8SP75_9GAMM</name>
<evidence type="ECO:0000313" key="1">
    <source>
        <dbReference type="EMBL" id="MEJ6494827.1"/>
    </source>
</evidence>
<evidence type="ECO:0000313" key="2">
    <source>
        <dbReference type="Proteomes" id="UP001377972"/>
    </source>
</evidence>
<reference evidence="1 2" key="1">
    <citation type="submission" date="2023-01" db="EMBL/GenBank/DDBJ databases">
        <title>Trichodesmium-associated heterotrophic epibiont bacteria.</title>
        <authorList>
            <person name="Cleveland C.S."/>
            <person name="Webb E.A."/>
        </authorList>
    </citation>
    <scope>NUCLEOTIDE SEQUENCE [LARGE SCALE GENOMIC DNA]</scope>
    <source>
        <strain evidence="1 2">USCH2</strain>
    </source>
</reference>
<gene>
    <name evidence="1" type="ORF">PQI24_02220</name>
</gene>
<organism evidence="1 2">
    <name type="scientific">Pseudoalteromonas lipolytica</name>
    <dbReference type="NCBI Taxonomy" id="570156"/>
    <lineage>
        <taxon>Bacteria</taxon>
        <taxon>Pseudomonadati</taxon>
        <taxon>Pseudomonadota</taxon>
        <taxon>Gammaproteobacteria</taxon>
        <taxon>Alteromonadales</taxon>
        <taxon>Pseudoalteromonadaceae</taxon>
        <taxon>Pseudoalteromonas</taxon>
    </lineage>
</organism>
<dbReference type="Proteomes" id="UP001377972">
    <property type="component" value="Unassembled WGS sequence"/>
</dbReference>
<dbReference type="RefSeq" id="WP_235376559.1">
    <property type="nucleotide sequence ID" value="NZ_JAQPZS010000001.1"/>
</dbReference>
<accession>A0ABU8SP75</accession>